<proteinExistence type="predicted"/>
<gene>
    <name evidence="2" type="ORF">HanXRQr2_Chr12g0548311</name>
</gene>
<keyword evidence="1" id="KW-0812">Transmembrane</keyword>
<dbReference type="Proteomes" id="UP000215914">
    <property type="component" value="Unassembled WGS sequence"/>
</dbReference>
<accession>A0A9K3MWK9</accession>
<comment type="caution">
    <text evidence="2">The sequence shown here is derived from an EMBL/GenBank/DDBJ whole genome shotgun (WGS) entry which is preliminary data.</text>
</comment>
<protein>
    <submittedName>
        <fullName evidence="2">Uncharacterized protein</fullName>
    </submittedName>
</protein>
<reference evidence="2" key="2">
    <citation type="submission" date="2020-06" db="EMBL/GenBank/DDBJ databases">
        <title>Helianthus annuus Genome sequencing and assembly Release 2.</title>
        <authorList>
            <person name="Gouzy J."/>
            <person name="Langlade N."/>
            <person name="Munos S."/>
        </authorList>
    </citation>
    <scope>NUCLEOTIDE SEQUENCE</scope>
    <source>
        <tissue evidence="2">Leaves</tissue>
    </source>
</reference>
<dbReference type="Gramene" id="mRNA:HanXRQr2_Chr12g0548311">
    <property type="protein sequence ID" value="CDS:HanXRQr2_Chr12g0548311.1"/>
    <property type="gene ID" value="HanXRQr2_Chr12g0548311"/>
</dbReference>
<dbReference type="EMBL" id="MNCJ02000327">
    <property type="protein sequence ID" value="KAF5778505.1"/>
    <property type="molecule type" value="Genomic_DNA"/>
</dbReference>
<keyword evidence="1" id="KW-1133">Transmembrane helix</keyword>
<reference evidence="2" key="1">
    <citation type="journal article" date="2017" name="Nature">
        <title>The sunflower genome provides insights into oil metabolism, flowering and Asterid evolution.</title>
        <authorList>
            <person name="Badouin H."/>
            <person name="Gouzy J."/>
            <person name="Grassa C.J."/>
            <person name="Murat F."/>
            <person name="Staton S.E."/>
            <person name="Cottret L."/>
            <person name="Lelandais-Briere C."/>
            <person name="Owens G.L."/>
            <person name="Carrere S."/>
            <person name="Mayjonade B."/>
            <person name="Legrand L."/>
            <person name="Gill N."/>
            <person name="Kane N.C."/>
            <person name="Bowers J.E."/>
            <person name="Hubner S."/>
            <person name="Bellec A."/>
            <person name="Berard A."/>
            <person name="Berges H."/>
            <person name="Blanchet N."/>
            <person name="Boniface M.C."/>
            <person name="Brunel D."/>
            <person name="Catrice O."/>
            <person name="Chaidir N."/>
            <person name="Claudel C."/>
            <person name="Donnadieu C."/>
            <person name="Faraut T."/>
            <person name="Fievet G."/>
            <person name="Helmstetter N."/>
            <person name="King M."/>
            <person name="Knapp S.J."/>
            <person name="Lai Z."/>
            <person name="Le Paslier M.C."/>
            <person name="Lippi Y."/>
            <person name="Lorenzon L."/>
            <person name="Mandel J.R."/>
            <person name="Marage G."/>
            <person name="Marchand G."/>
            <person name="Marquand E."/>
            <person name="Bret-Mestries E."/>
            <person name="Morien E."/>
            <person name="Nambeesan S."/>
            <person name="Nguyen T."/>
            <person name="Pegot-Espagnet P."/>
            <person name="Pouilly N."/>
            <person name="Raftis F."/>
            <person name="Sallet E."/>
            <person name="Schiex T."/>
            <person name="Thomas J."/>
            <person name="Vandecasteele C."/>
            <person name="Vares D."/>
            <person name="Vear F."/>
            <person name="Vautrin S."/>
            <person name="Crespi M."/>
            <person name="Mangin B."/>
            <person name="Burke J.M."/>
            <person name="Salse J."/>
            <person name="Munos S."/>
            <person name="Vincourt P."/>
            <person name="Rieseberg L.H."/>
            <person name="Langlade N.B."/>
        </authorList>
    </citation>
    <scope>NUCLEOTIDE SEQUENCE</scope>
    <source>
        <tissue evidence="2">Leaves</tissue>
    </source>
</reference>
<keyword evidence="3" id="KW-1185">Reference proteome</keyword>
<feature type="transmembrane region" description="Helical" evidence="1">
    <location>
        <begin position="25"/>
        <end position="43"/>
    </location>
</feature>
<keyword evidence="1" id="KW-0472">Membrane</keyword>
<evidence type="ECO:0000313" key="2">
    <source>
        <dbReference type="EMBL" id="KAF5778505.1"/>
    </source>
</evidence>
<evidence type="ECO:0000256" key="1">
    <source>
        <dbReference type="SAM" id="Phobius"/>
    </source>
</evidence>
<organism evidence="2 3">
    <name type="scientific">Helianthus annuus</name>
    <name type="common">Common sunflower</name>
    <dbReference type="NCBI Taxonomy" id="4232"/>
    <lineage>
        <taxon>Eukaryota</taxon>
        <taxon>Viridiplantae</taxon>
        <taxon>Streptophyta</taxon>
        <taxon>Embryophyta</taxon>
        <taxon>Tracheophyta</taxon>
        <taxon>Spermatophyta</taxon>
        <taxon>Magnoliopsida</taxon>
        <taxon>eudicotyledons</taxon>
        <taxon>Gunneridae</taxon>
        <taxon>Pentapetalae</taxon>
        <taxon>asterids</taxon>
        <taxon>campanulids</taxon>
        <taxon>Asterales</taxon>
        <taxon>Asteraceae</taxon>
        <taxon>Asteroideae</taxon>
        <taxon>Heliantheae alliance</taxon>
        <taxon>Heliantheae</taxon>
        <taxon>Helianthus</taxon>
    </lineage>
</organism>
<dbReference type="AlphaFoldDB" id="A0A9K3MWK9"/>
<sequence>MLVIITNSLRNVLICVVRTPTSTSAFISTPFTTILIAISIIIAREPIWACFFSSDPLNLVMTSIFIGCKYLEFLQSIELEFCSHCE</sequence>
<evidence type="ECO:0000313" key="3">
    <source>
        <dbReference type="Proteomes" id="UP000215914"/>
    </source>
</evidence>
<name>A0A9K3MWK9_HELAN</name>